<comment type="caution">
    <text evidence="1">The sequence shown here is derived from an EMBL/GenBank/DDBJ whole genome shotgun (WGS) entry which is preliminary data.</text>
</comment>
<dbReference type="RefSeq" id="WP_377066050.1">
    <property type="nucleotide sequence ID" value="NZ_JBHMEC010000002.1"/>
</dbReference>
<reference evidence="1 2" key="1">
    <citation type="submission" date="2024-09" db="EMBL/GenBank/DDBJ databases">
        <authorList>
            <person name="Sun Q."/>
            <person name="Mori K."/>
        </authorList>
    </citation>
    <scope>NUCLEOTIDE SEQUENCE [LARGE SCALE GENOMIC DNA]</scope>
    <source>
        <strain evidence="1 2">CECT 9424</strain>
    </source>
</reference>
<organism evidence="1 2">
    <name type="scientific">Roseovarius ramblicola</name>
    <dbReference type="NCBI Taxonomy" id="2022336"/>
    <lineage>
        <taxon>Bacteria</taxon>
        <taxon>Pseudomonadati</taxon>
        <taxon>Pseudomonadota</taxon>
        <taxon>Alphaproteobacteria</taxon>
        <taxon>Rhodobacterales</taxon>
        <taxon>Roseobacteraceae</taxon>
        <taxon>Roseovarius</taxon>
    </lineage>
</organism>
<evidence type="ECO:0000313" key="2">
    <source>
        <dbReference type="Proteomes" id="UP001589670"/>
    </source>
</evidence>
<sequence>MAIELKKAIVTTALIGVLAGAAVFGYGKVMTCSESRAYSVAKEAVRGELKSPGSARFDVWSDPVITQRGDCTYEVHGEVAAQNSFGTEIRSRYEARVAGSTGRGLSVIFAGVVE</sequence>
<dbReference type="Proteomes" id="UP001589670">
    <property type="component" value="Unassembled WGS sequence"/>
</dbReference>
<proteinExistence type="predicted"/>
<dbReference type="EMBL" id="JBHMEC010000002">
    <property type="protein sequence ID" value="MFB9148281.1"/>
    <property type="molecule type" value="Genomic_DNA"/>
</dbReference>
<protein>
    <submittedName>
        <fullName evidence="1">Uncharacterized protein</fullName>
    </submittedName>
</protein>
<evidence type="ECO:0000313" key="1">
    <source>
        <dbReference type="EMBL" id="MFB9148281.1"/>
    </source>
</evidence>
<accession>A0ABV5HV31</accession>
<gene>
    <name evidence="1" type="ORF">ACFFU4_00780</name>
</gene>
<name>A0ABV5HV31_9RHOB</name>
<keyword evidence="2" id="KW-1185">Reference proteome</keyword>